<proteinExistence type="predicted"/>
<evidence type="ECO:0000256" key="5">
    <source>
        <dbReference type="ARBA" id="ARBA00023242"/>
    </source>
</evidence>
<dbReference type="Gene3D" id="3.30.160.60">
    <property type="entry name" value="Classic Zinc Finger"/>
    <property type="match status" value="1"/>
</dbReference>
<keyword evidence="2" id="KW-0479">Metal-binding</keyword>
<dbReference type="CDD" id="cd20908">
    <property type="entry name" value="SUF4-like"/>
    <property type="match status" value="1"/>
</dbReference>
<keyword evidence="3 6" id="KW-0863">Zinc-finger</keyword>
<comment type="subcellular location">
    <subcellularLocation>
        <location evidence="1">Nucleus</location>
    </subcellularLocation>
</comment>
<dbReference type="AlphaFoldDB" id="A0AAV6TKK3"/>
<feature type="domain" description="C2H2-type" evidence="7">
    <location>
        <begin position="10"/>
        <end position="38"/>
    </location>
</feature>
<accession>A0AAV6TKK3</accession>
<keyword evidence="9" id="KW-1185">Reference proteome</keyword>
<reference evidence="8 9" key="1">
    <citation type="journal article" date="2022" name="Nat. Ecol. Evol.">
        <title>A masculinizing supergene underlies an exaggerated male reproductive morph in a spider.</title>
        <authorList>
            <person name="Hendrickx F."/>
            <person name="De Corte Z."/>
            <person name="Sonet G."/>
            <person name="Van Belleghem S.M."/>
            <person name="Kostlbacher S."/>
            <person name="Vangestel C."/>
        </authorList>
    </citation>
    <scope>NUCLEOTIDE SEQUENCE [LARGE SCALE GENOMIC DNA]</scope>
    <source>
        <strain evidence="8">W744_W776</strain>
    </source>
</reference>
<dbReference type="InterPro" id="IPR036236">
    <property type="entry name" value="Znf_C2H2_sf"/>
</dbReference>
<dbReference type="GO" id="GO:0005634">
    <property type="term" value="C:nucleus"/>
    <property type="evidence" value="ECO:0007669"/>
    <property type="project" value="UniProtKB-SubCell"/>
</dbReference>
<gene>
    <name evidence="8" type="ORF">JTE90_007422</name>
</gene>
<dbReference type="Proteomes" id="UP000827092">
    <property type="component" value="Unassembled WGS sequence"/>
</dbReference>
<dbReference type="InterPro" id="IPR013087">
    <property type="entry name" value="Znf_C2H2_type"/>
</dbReference>
<evidence type="ECO:0000313" key="9">
    <source>
        <dbReference type="Proteomes" id="UP000827092"/>
    </source>
</evidence>
<comment type="caution">
    <text evidence="8">The sequence shown here is derived from an EMBL/GenBank/DDBJ whole genome shotgun (WGS) entry which is preliminary data.</text>
</comment>
<evidence type="ECO:0000256" key="3">
    <source>
        <dbReference type="ARBA" id="ARBA00022771"/>
    </source>
</evidence>
<dbReference type="SMART" id="SM00355">
    <property type="entry name" value="ZnF_C2H2"/>
    <property type="match status" value="2"/>
</dbReference>
<evidence type="ECO:0000259" key="7">
    <source>
        <dbReference type="PROSITE" id="PS50157"/>
    </source>
</evidence>
<feature type="non-terminal residue" evidence="8">
    <location>
        <position position="55"/>
    </location>
</feature>
<dbReference type="PANTHER" id="PTHR23215">
    <property type="entry name" value="ZINC FINGER PROTEIN 207"/>
    <property type="match status" value="1"/>
</dbReference>
<dbReference type="GO" id="GO:0008270">
    <property type="term" value="F:zinc ion binding"/>
    <property type="evidence" value="ECO:0007669"/>
    <property type="project" value="UniProtKB-KW"/>
</dbReference>
<organism evidence="8 9">
    <name type="scientific">Oedothorax gibbosus</name>
    <dbReference type="NCBI Taxonomy" id="931172"/>
    <lineage>
        <taxon>Eukaryota</taxon>
        <taxon>Metazoa</taxon>
        <taxon>Ecdysozoa</taxon>
        <taxon>Arthropoda</taxon>
        <taxon>Chelicerata</taxon>
        <taxon>Arachnida</taxon>
        <taxon>Araneae</taxon>
        <taxon>Araneomorphae</taxon>
        <taxon>Entelegynae</taxon>
        <taxon>Araneoidea</taxon>
        <taxon>Linyphiidae</taxon>
        <taxon>Erigoninae</taxon>
        <taxon>Oedothorax</taxon>
    </lineage>
</organism>
<keyword evidence="5" id="KW-0539">Nucleus</keyword>
<protein>
    <recommendedName>
        <fullName evidence="7">C2H2-type domain-containing protein</fullName>
    </recommendedName>
</protein>
<dbReference type="PANTHER" id="PTHR23215:SF0">
    <property type="entry name" value="BUB3-INTERACTING AND GLEBS MOTIF-CONTAINING PROTEIN ZNF207"/>
    <property type="match status" value="1"/>
</dbReference>
<dbReference type="PROSITE" id="PS50157">
    <property type="entry name" value="ZINC_FINGER_C2H2_2"/>
    <property type="match status" value="1"/>
</dbReference>
<name>A0AAV6TKK3_9ARAC</name>
<dbReference type="EMBL" id="JAFNEN010002969">
    <property type="protein sequence ID" value="KAG8172208.1"/>
    <property type="molecule type" value="Genomic_DNA"/>
</dbReference>
<dbReference type="SUPFAM" id="SSF57667">
    <property type="entry name" value="beta-beta-alpha zinc fingers"/>
    <property type="match status" value="1"/>
</dbReference>
<evidence type="ECO:0000256" key="2">
    <source>
        <dbReference type="ARBA" id="ARBA00022723"/>
    </source>
</evidence>
<dbReference type="PROSITE" id="PS00028">
    <property type="entry name" value="ZINC_FINGER_C2H2_1"/>
    <property type="match status" value="1"/>
</dbReference>
<evidence type="ECO:0000256" key="4">
    <source>
        <dbReference type="ARBA" id="ARBA00022833"/>
    </source>
</evidence>
<evidence type="ECO:0000313" key="8">
    <source>
        <dbReference type="EMBL" id="KAG8172208.1"/>
    </source>
</evidence>
<evidence type="ECO:0000256" key="6">
    <source>
        <dbReference type="PROSITE-ProRule" id="PRU00042"/>
    </source>
</evidence>
<evidence type="ECO:0000256" key="1">
    <source>
        <dbReference type="ARBA" id="ARBA00004123"/>
    </source>
</evidence>
<sequence>MERNEKIVWKWCWYCNREFEDKNSLIDHQKAKHFKCKFCSKKFHSVPDLRIHCKQ</sequence>
<keyword evidence="4" id="KW-0862">Zinc</keyword>